<dbReference type="EMBL" id="CP014870">
    <property type="protein sequence ID" value="ANJ54518.1"/>
    <property type="molecule type" value="Genomic_DNA"/>
</dbReference>
<dbReference type="GO" id="GO:0006508">
    <property type="term" value="P:proteolysis"/>
    <property type="evidence" value="ECO:0007669"/>
    <property type="project" value="InterPro"/>
</dbReference>
<dbReference type="RefSeq" id="WP_237140687.1">
    <property type="nucleotide sequence ID" value="NZ_CP014870.1"/>
</dbReference>
<dbReference type="InterPro" id="IPR024079">
    <property type="entry name" value="MetalloPept_cat_dom_sf"/>
</dbReference>
<reference evidence="2 3" key="1">
    <citation type="journal article" date="2018" name="Syst. Appl. Microbiol.">
        <title>Pseudomonas silesiensis sp. nov. strain A3T isolated from a biological pesticide sewage treatment plant and analysis of the complete genome sequence.</title>
        <authorList>
            <person name="Kaminski M.A."/>
            <person name="Furmanczyk E.M."/>
            <person name="Sobczak A."/>
            <person name="Dziembowski A."/>
            <person name="Lipinski L."/>
        </authorList>
    </citation>
    <scope>NUCLEOTIDE SEQUENCE [LARGE SCALE GENOMIC DNA]</scope>
    <source>
        <strain evidence="2 3">A3</strain>
    </source>
</reference>
<evidence type="ECO:0000259" key="1">
    <source>
        <dbReference type="Pfam" id="PF01400"/>
    </source>
</evidence>
<dbReference type="GO" id="GO:0004222">
    <property type="term" value="F:metalloendopeptidase activity"/>
    <property type="evidence" value="ECO:0007669"/>
    <property type="project" value="InterPro"/>
</dbReference>
<dbReference type="KEGG" id="psil:PMA3_04800"/>
<proteinExistence type="predicted"/>
<feature type="domain" description="Peptidase M12A" evidence="1">
    <location>
        <begin position="50"/>
        <end position="238"/>
    </location>
</feature>
<sequence length="241" mass="27891">MQTPIFVRMKKPLNVQDSRAAAVKENARNVANTLPGRRQKRSVGYYSKFWKNGKTITISFMPGLRDDMKYDAERNIREWEPYVGLAFEFVESGGEIRIDMKGKDSWSTLGTDALLEKPDEPTLVIGIDHPNMVFRPHVLHEFGHALGLHHAHLHPQANIPWNRGKVYEYYSNVIGWSREQIDHNIFDLETDADIFLGNYDKYSIMHYSVENFLTDGDWHVGANTKLSDQDKININKIYPLR</sequence>
<name>A0A191YP13_9PSED</name>
<dbReference type="SUPFAM" id="SSF55486">
    <property type="entry name" value="Metalloproteases ('zincins'), catalytic domain"/>
    <property type="match status" value="1"/>
</dbReference>
<dbReference type="AlphaFoldDB" id="A0A191YP13"/>
<protein>
    <recommendedName>
        <fullName evidence="1">Peptidase M12A domain-containing protein</fullName>
    </recommendedName>
</protein>
<dbReference type="Proteomes" id="UP000078354">
    <property type="component" value="Chromosome"/>
</dbReference>
<dbReference type="STRING" id="1853130.PMA3_04800"/>
<dbReference type="Pfam" id="PF01400">
    <property type="entry name" value="Astacin"/>
    <property type="match status" value="1"/>
</dbReference>
<keyword evidence="3" id="KW-1185">Reference proteome</keyword>
<organism evidence="2 3">
    <name type="scientific">Pseudomonas silesiensis</name>
    <dbReference type="NCBI Taxonomy" id="1853130"/>
    <lineage>
        <taxon>Bacteria</taxon>
        <taxon>Pseudomonadati</taxon>
        <taxon>Pseudomonadota</taxon>
        <taxon>Gammaproteobacteria</taxon>
        <taxon>Pseudomonadales</taxon>
        <taxon>Pseudomonadaceae</taxon>
        <taxon>Pseudomonas</taxon>
    </lineage>
</organism>
<accession>A0A191YP13</accession>
<evidence type="ECO:0000313" key="3">
    <source>
        <dbReference type="Proteomes" id="UP000078354"/>
    </source>
</evidence>
<dbReference type="Gene3D" id="3.40.390.10">
    <property type="entry name" value="Collagenase (Catalytic Domain)"/>
    <property type="match status" value="1"/>
</dbReference>
<dbReference type="InterPro" id="IPR001506">
    <property type="entry name" value="Peptidase_M12A"/>
</dbReference>
<gene>
    <name evidence="2" type="ORF">PMA3_04800</name>
</gene>
<evidence type="ECO:0000313" key="2">
    <source>
        <dbReference type="EMBL" id="ANJ54518.1"/>
    </source>
</evidence>